<dbReference type="PANTHER" id="PTHR21705">
    <property type="entry name" value="RAI16 PROTEIN-RELATED"/>
    <property type="match status" value="1"/>
</dbReference>
<dbReference type="PANTHER" id="PTHR21705:SF4">
    <property type="entry name" value="FHF COMPLEX SUBUNIT HOOK-INTERACTING PROTEIN 1B"/>
    <property type="match status" value="1"/>
</dbReference>
<keyword evidence="2" id="KW-1185">Reference proteome</keyword>
<dbReference type="AlphaFoldDB" id="A0A401QCN9"/>
<dbReference type="EMBL" id="BFAA01038224">
    <property type="protein sequence ID" value="GCB83144.1"/>
    <property type="molecule type" value="Genomic_DNA"/>
</dbReference>
<dbReference type="STRING" id="75743.A0A401QCN9"/>
<dbReference type="GO" id="GO:0007040">
    <property type="term" value="P:lysosome organization"/>
    <property type="evidence" value="ECO:0007669"/>
    <property type="project" value="TreeGrafter"/>
</dbReference>
<dbReference type="GO" id="GO:0070695">
    <property type="term" value="C:FHF complex"/>
    <property type="evidence" value="ECO:0007669"/>
    <property type="project" value="TreeGrafter"/>
</dbReference>
<gene>
    <name evidence="1" type="ORF">scyTo_0024051</name>
</gene>
<dbReference type="OrthoDB" id="6287422at2759"/>
<reference evidence="1 2" key="1">
    <citation type="journal article" date="2018" name="Nat. Ecol. Evol.">
        <title>Shark genomes provide insights into elasmobranch evolution and the origin of vertebrates.</title>
        <authorList>
            <person name="Hara Y"/>
            <person name="Yamaguchi K"/>
            <person name="Onimaru K"/>
            <person name="Kadota M"/>
            <person name="Koyanagi M"/>
            <person name="Keeley SD"/>
            <person name="Tatsumi K"/>
            <person name="Tanaka K"/>
            <person name="Motone F"/>
            <person name="Kageyama Y"/>
            <person name="Nozu R"/>
            <person name="Adachi N"/>
            <person name="Nishimura O"/>
            <person name="Nakagawa R"/>
            <person name="Tanegashima C"/>
            <person name="Kiyatake I"/>
            <person name="Matsumoto R"/>
            <person name="Murakumo K"/>
            <person name="Nishida K"/>
            <person name="Terakita A"/>
            <person name="Kuratani S"/>
            <person name="Sato K"/>
            <person name="Hyodo S Kuraku.S."/>
        </authorList>
    </citation>
    <scope>NUCLEOTIDE SEQUENCE [LARGE SCALE GENOMIC DNA]</scope>
</reference>
<protein>
    <submittedName>
        <fullName evidence="1">Uncharacterized protein</fullName>
    </submittedName>
</protein>
<accession>A0A401QCN9</accession>
<dbReference type="GO" id="GO:0007032">
    <property type="term" value="P:endosome organization"/>
    <property type="evidence" value="ECO:0007669"/>
    <property type="project" value="TreeGrafter"/>
</dbReference>
<comment type="caution">
    <text evidence="1">The sequence shown here is derived from an EMBL/GenBank/DDBJ whole genome shotgun (WGS) entry which is preliminary data.</text>
</comment>
<proteinExistence type="predicted"/>
<name>A0A401QCN9_SCYTO</name>
<dbReference type="InterPro" id="IPR019384">
    <property type="entry name" value="FHIP"/>
</dbReference>
<dbReference type="Pfam" id="PF10257">
    <property type="entry name" value="RAI16-like"/>
    <property type="match status" value="1"/>
</dbReference>
<sequence length="97" mass="11051">MIASTAYLDLFLRSIAEVALLKTFLRFIILHRHENITILDTLVSRISSNSRVALMYDSTRYIKYYSQLSLYYIARALGLELGAETRSLDAGCEAKLN</sequence>
<dbReference type="Proteomes" id="UP000288216">
    <property type="component" value="Unassembled WGS sequence"/>
</dbReference>
<organism evidence="1 2">
    <name type="scientific">Scyliorhinus torazame</name>
    <name type="common">Cloudy catshark</name>
    <name type="synonym">Catulus torazame</name>
    <dbReference type="NCBI Taxonomy" id="75743"/>
    <lineage>
        <taxon>Eukaryota</taxon>
        <taxon>Metazoa</taxon>
        <taxon>Chordata</taxon>
        <taxon>Craniata</taxon>
        <taxon>Vertebrata</taxon>
        <taxon>Chondrichthyes</taxon>
        <taxon>Elasmobranchii</taxon>
        <taxon>Galeomorphii</taxon>
        <taxon>Galeoidea</taxon>
        <taxon>Carcharhiniformes</taxon>
        <taxon>Scyliorhinidae</taxon>
        <taxon>Scyliorhinus</taxon>
    </lineage>
</organism>
<dbReference type="GO" id="GO:0045022">
    <property type="term" value="P:early endosome to late endosome transport"/>
    <property type="evidence" value="ECO:0007669"/>
    <property type="project" value="TreeGrafter"/>
</dbReference>
<evidence type="ECO:0000313" key="1">
    <source>
        <dbReference type="EMBL" id="GCB83144.1"/>
    </source>
</evidence>
<dbReference type="GO" id="GO:0008333">
    <property type="term" value="P:endosome to lysosome transport"/>
    <property type="evidence" value="ECO:0007669"/>
    <property type="project" value="TreeGrafter"/>
</dbReference>
<evidence type="ECO:0000313" key="2">
    <source>
        <dbReference type="Proteomes" id="UP000288216"/>
    </source>
</evidence>